<organism evidence="1 2">
    <name type="scientific">Elysia crispata</name>
    <name type="common">lettuce slug</name>
    <dbReference type="NCBI Taxonomy" id="231223"/>
    <lineage>
        <taxon>Eukaryota</taxon>
        <taxon>Metazoa</taxon>
        <taxon>Spiralia</taxon>
        <taxon>Lophotrochozoa</taxon>
        <taxon>Mollusca</taxon>
        <taxon>Gastropoda</taxon>
        <taxon>Heterobranchia</taxon>
        <taxon>Euthyneura</taxon>
        <taxon>Panpulmonata</taxon>
        <taxon>Sacoglossa</taxon>
        <taxon>Placobranchoidea</taxon>
        <taxon>Plakobranchidae</taxon>
        <taxon>Elysia</taxon>
    </lineage>
</organism>
<gene>
    <name evidence="1" type="ORF">RRG08_064214</name>
</gene>
<reference evidence="1" key="1">
    <citation type="journal article" date="2023" name="G3 (Bethesda)">
        <title>A reference genome for the long-term kleptoplast-retaining sea slug Elysia crispata morphotype clarki.</title>
        <authorList>
            <person name="Eastman K.E."/>
            <person name="Pendleton A.L."/>
            <person name="Shaikh M.A."/>
            <person name="Suttiyut T."/>
            <person name="Ogas R."/>
            <person name="Tomko P."/>
            <person name="Gavelis G."/>
            <person name="Widhalm J.R."/>
            <person name="Wisecaver J.H."/>
        </authorList>
    </citation>
    <scope>NUCLEOTIDE SEQUENCE</scope>
    <source>
        <strain evidence="1">ECLA1</strain>
    </source>
</reference>
<name>A0AAE0YEJ0_9GAST</name>
<sequence>MCGSSDIYPVASSSVNIQFETTGTQWIYKQINTLLHQCSAISQDVGNTVTGKRYFHVVCCETYTVPIQAL</sequence>
<evidence type="ECO:0000313" key="1">
    <source>
        <dbReference type="EMBL" id="KAK3742815.1"/>
    </source>
</evidence>
<evidence type="ECO:0000313" key="2">
    <source>
        <dbReference type="Proteomes" id="UP001283361"/>
    </source>
</evidence>
<accession>A0AAE0YEJ0</accession>
<dbReference type="Proteomes" id="UP001283361">
    <property type="component" value="Unassembled WGS sequence"/>
</dbReference>
<keyword evidence="2" id="KW-1185">Reference proteome</keyword>
<dbReference type="AlphaFoldDB" id="A0AAE0YEJ0"/>
<protein>
    <submittedName>
        <fullName evidence="1">Uncharacterized protein</fullName>
    </submittedName>
</protein>
<proteinExistence type="predicted"/>
<dbReference type="EMBL" id="JAWDGP010006339">
    <property type="protein sequence ID" value="KAK3742815.1"/>
    <property type="molecule type" value="Genomic_DNA"/>
</dbReference>
<comment type="caution">
    <text evidence="1">The sequence shown here is derived from an EMBL/GenBank/DDBJ whole genome shotgun (WGS) entry which is preliminary data.</text>
</comment>